<keyword evidence="1" id="KW-1133">Transmembrane helix</keyword>
<name>A0A1I8FQW1_9PLAT</name>
<keyword evidence="1" id="KW-0812">Transmembrane</keyword>
<evidence type="ECO:0000313" key="3">
    <source>
        <dbReference type="WBParaSite" id="maker-unitig_44058-snap-gene-0.1-mRNA-1"/>
    </source>
</evidence>
<evidence type="ECO:0000313" key="2">
    <source>
        <dbReference type="Proteomes" id="UP000095280"/>
    </source>
</evidence>
<feature type="transmembrane region" description="Helical" evidence="1">
    <location>
        <begin position="57"/>
        <end position="78"/>
    </location>
</feature>
<feature type="transmembrane region" description="Helical" evidence="1">
    <location>
        <begin position="84"/>
        <end position="107"/>
    </location>
</feature>
<organism evidence="2 3">
    <name type="scientific">Macrostomum lignano</name>
    <dbReference type="NCBI Taxonomy" id="282301"/>
    <lineage>
        <taxon>Eukaryota</taxon>
        <taxon>Metazoa</taxon>
        <taxon>Spiralia</taxon>
        <taxon>Lophotrochozoa</taxon>
        <taxon>Platyhelminthes</taxon>
        <taxon>Rhabditophora</taxon>
        <taxon>Macrostomorpha</taxon>
        <taxon>Macrostomida</taxon>
        <taxon>Macrostomidae</taxon>
        <taxon>Macrostomum</taxon>
    </lineage>
</organism>
<evidence type="ECO:0000256" key="1">
    <source>
        <dbReference type="SAM" id="Phobius"/>
    </source>
</evidence>
<dbReference type="Proteomes" id="UP000095280">
    <property type="component" value="Unplaced"/>
</dbReference>
<sequence>SLLMLCMDSVWTLVDYMSFAPSGSQWVPAFLAMLRLRHSQPDLSRPIRLHWTLRQHFLVCCAYLLGCAAVTPNLAVLAGKRQQMIKLMFMTLVPVLALTIITVLSMCNQSNAMRTKIRDMIRFSMETGTVIHFLQRERDMTALHLTRCRDERLFLRERYPATDTALDKLSMWPREVVDGNSLSQFGSVKDFQKSPRMATSGARWSPTQLLIISKEDMGVERTLGGVFFAQGQFDTFTDYLWYQEKHTVGVGNFAASKRFSELVGVVFEEERDKASSNFSVSIDQMRQQISRNNASWVSLEMSTWWFDNMTVFIDIMFQVQLRL</sequence>
<keyword evidence="2" id="KW-1185">Reference proteome</keyword>
<proteinExistence type="predicted"/>
<dbReference type="WBParaSite" id="maker-unitig_44058-snap-gene-0.1-mRNA-1">
    <property type="protein sequence ID" value="maker-unitig_44058-snap-gene-0.1-mRNA-1"/>
    <property type="gene ID" value="maker-unitig_44058-snap-gene-0.1"/>
</dbReference>
<protein>
    <submittedName>
        <fullName evidence="3">PBPe domain-containing protein</fullName>
    </submittedName>
</protein>
<dbReference type="AlphaFoldDB" id="A0A1I8FQW1"/>
<keyword evidence="1" id="KW-0472">Membrane</keyword>
<reference evidence="3" key="1">
    <citation type="submission" date="2016-11" db="UniProtKB">
        <authorList>
            <consortium name="WormBaseParasite"/>
        </authorList>
    </citation>
    <scope>IDENTIFICATION</scope>
</reference>
<accession>A0A1I8FQW1</accession>